<organism evidence="3">
    <name type="scientific">hydrothermal vent metagenome</name>
    <dbReference type="NCBI Taxonomy" id="652676"/>
    <lineage>
        <taxon>unclassified sequences</taxon>
        <taxon>metagenomes</taxon>
        <taxon>ecological metagenomes</taxon>
    </lineage>
</organism>
<proteinExistence type="inferred from homology"/>
<dbReference type="GO" id="GO:0016491">
    <property type="term" value="F:oxidoreductase activity"/>
    <property type="evidence" value="ECO:0007669"/>
    <property type="project" value="UniProtKB-KW"/>
</dbReference>
<dbReference type="CDD" id="cd05233">
    <property type="entry name" value="SDR_c"/>
    <property type="match status" value="1"/>
</dbReference>
<evidence type="ECO:0000313" key="3">
    <source>
        <dbReference type="EMBL" id="CUS51022.1"/>
    </source>
</evidence>
<name>A0A161K173_9ZZZZ</name>
<dbReference type="InterPro" id="IPR020904">
    <property type="entry name" value="Sc_DH/Rdtase_CS"/>
</dbReference>
<protein>
    <submittedName>
        <fullName evidence="3">Oxidoreductase, short-chain dehydrogenase/reductase family</fullName>
    </submittedName>
</protein>
<dbReference type="InterPro" id="IPR036291">
    <property type="entry name" value="NAD(P)-bd_dom_sf"/>
</dbReference>
<keyword evidence="2" id="KW-0560">Oxidoreductase</keyword>
<dbReference type="SUPFAM" id="SSF51735">
    <property type="entry name" value="NAD(P)-binding Rossmann-fold domains"/>
    <property type="match status" value="1"/>
</dbReference>
<dbReference type="PRINTS" id="PR00081">
    <property type="entry name" value="GDHRDH"/>
</dbReference>
<dbReference type="PROSITE" id="PS00061">
    <property type="entry name" value="ADH_SHORT"/>
    <property type="match status" value="1"/>
</dbReference>
<evidence type="ECO:0000256" key="2">
    <source>
        <dbReference type="ARBA" id="ARBA00023002"/>
    </source>
</evidence>
<dbReference type="AlphaFoldDB" id="A0A161K173"/>
<dbReference type="PANTHER" id="PTHR42901:SF1">
    <property type="entry name" value="ALCOHOL DEHYDROGENASE"/>
    <property type="match status" value="1"/>
</dbReference>
<dbReference type="Pfam" id="PF00106">
    <property type="entry name" value="adh_short"/>
    <property type="match status" value="1"/>
</dbReference>
<dbReference type="InterPro" id="IPR002347">
    <property type="entry name" value="SDR_fam"/>
</dbReference>
<gene>
    <name evidence="3" type="ORF">MGWOODY_XGa184</name>
</gene>
<sequence>MADRLDGRTLIVTGASRGIGAAVSQRLLEKGATVIGIARNFQDSAIDNARFRPVPLDLAQVSALPDVLSRLAKTYAEVTGLVCCAGRGRFGSLEEFAYREIRELVDLNLISQMYVVRAFMPVIKTNGGGDVVLMGSEAALSGGRYGAVYSATKFAVRGFAQALRHECAAANVRITIVNPGMVRTEFFDSLKFEPGSNPDNYIEPEDVASAVCGALLVRRGTVVDEINLSPQKRVVRRKTDDSKFTDNGH</sequence>
<dbReference type="PANTHER" id="PTHR42901">
    <property type="entry name" value="ALCOHOL DEHYDROGENASE"/>
    <property type="match status" value="1"/>
</dbReference>
<dbReference type="Gene3D" id="3.40.50.720">
    <property type="entry name" value="NAD(P)-binding Rossmann-like Domain"/>
    <property type="match status" value="1"/>
</dbReference>
<comment type="similarity">
    <text evidence="1">Belongs to the short-chain dehydrogenases/reductases (SDR) family.</text>
</comment>
<dbReference type="EMBL" id="CZRL01000052">
    <property type="protein sequence ID" value="CUS51022.1"/>
    <property type="molecule type" value="Genomic_DNA"/>
</dbReference>
<reference evidence="3" key="1">
    <citation type="submission" date="2015-10" db="EMBL/GenBank/DDBJ databases">
        <authorList>
            <person name="Gilbert D.G."/>
        </authorList>
    </citation>
    <scope>NUCLEOTIDE SEQUENCE</scope>
</reference>
<evidence type="ECO:0000256" key="1">
    <source>
        <dbReference type="ARBA" id="ARBA00006484"/>
    </source>
</evidence>
<accession>A0A161K173</accession>